<dbReference type="Pfam" id="PF14905">
    <property type="entry name" value="OMP_b-brl_3"/>
    <property type="match status" value="1"/>
</dbReference>
<comment type="caution">
    <text evidence="2">The sequence shown here is derived from an EMBL/GenBank/DDBJ whole genome shotgun (WGS) entry which is preliminary data.</text>
</comment>
<dbReference type="EMBL" id="QKZR01000004">
    <property type="protein sequence ID" value="PZX38994.1"/>
    <property type="molecule type" value="Genomic_DNA"/>
</dbReference>
<keyword evidence="3" id="KW-1185">Reference proteome</keyword>
<name>A0ABX5PVW9_9FLAO</name>
<dbReference type="RefSeq" id="WP_015360766.1">
    <property type="nucleotide sequence ID" value="NZ_QKZR01000004.1"/>
</dbReference>
<feature type="domain" description="Outer membrane protein beta-barrel" evidence="1">
    <location>
        <begin position="1"/>
        <end position="57"/>
    </location>
</feature>
<accession>A0ABX5PVW9</accession>
<proteinExistence type="predicted"/>
<evidence type="ECO:0000313" key="3">
    <source>
        <dbReference type="Proteomes" id="UP000248584"/>
    </source>
</evidence>
<gene>
    <name evidence="2" type="ORF">LX97_02359</name>
</gene>
<sequence>MNIGISNDIFKGNGSIAFNVRDSFNSNKRLVTTFGSDFTSDLELQYRVRQINLSLTYRFNQKQHRGKKGN</sequence>
<reference evidence="2 3" key="1">
    <citation type="submission" date="2018-06" db="EMBL/GenBank/DDBJ databases">
        <title>Genomic Encyclopedia of Archaeal and Bacterial Type Strains, Phase II (KMG-II): from individual species to whole genera.</title>
        <authorList>
            <person name="Goeker M."/>
        </authorList>
    </citation>
    <scope>NUCLEOTIDE SEQUENCE [LARGE SCALE GENOMIC DNA]</scope>
    <source>
        <strain evidence="2 3">DSM 17205</strain>
    </source>
</reference>
<protein>
    <submittedName>
        <fullName evidence="2">Outer membrane beta-barrel protein</fullName>
    </submittedName>
</protein>
<evidence type="ECO:0000313" key="2">
    <source>
        <dbReference type="EMBL" id="PZX38994.1"/>
    </source>
</evidence>
<evidence type="ECO:0000259" key="1">
    <source>
        <dbReference type="Pfam" id="PF14905"/>
    </source>
</evidence>
<organism evidence="2 3">
    <name type="scientific">Nonlabens dokdonensis</name>
    <dbReference type="NCBI Taxonomy" id="328515"/>
    <lineage>
        <taxon>Bacteria</taxon>
        <taxon>Pseudomonadati</taxon>
        <taxon>Bacteroidota</taxon>
        <taxon>Flavobacteriia</taxon>
        <taxon>Flavobacteriales</taxon>
        <taxon>Flavobacteriaceae</taxon>
        <taxon>Nonlabens</taxon>
    </lineage>
</organism>
<dbReference type="InterPro" id="IPR041700">
    <property type="entry name" value="OMP_b-brl_3"/>
</dbReference>
<dbReference type="Proteomes" id="UP000248584">
    <property type="component" value="Unassembled WGS sequence"/>
</dbReference>